<dbReference type="KEGG" id="ock:EXM22_03635"/>
<accession>A0A5C1QHR9</accession>
<dbReference type="EMBL" id="CP036150">
    <property type="protein sequence ID" value="QEN07121.1"/>
    <property type="molecule type" value="Genomic_DNA"/>
</dbReference>
<proteinExistence type="predicted"/>
<evidence type="ECO:0000313" key="2">
    <source>
        <dbReference type="Proteomes" id="UP000324209"/>
    </source>
</evidence>
<protein>
    <submittedName>
        <fullName evidence="1">Uncharacterized protein</fullName>
    </submittedName>
</protein>
<dbReference type="OrthoDB" id="375225at2"/>
<dbReference type="RefSeq" id="WP_149485203.1">
    <property type="nucleotide sequence ID" value="NZ_CP036150.1"/>
</dbReference>
<sequence>MAEYSKKVLTELNRLKKTAFKAAQDTELNALYREFEKWKKKRIGSDRMEQIINGYKGFRKETLEKQYQEDGDPGIPVADALIRGLIKKEDLSDEAYKSIEILVDLVNI</sequence>
<dbReference type="Proteomes" id="UP000324209">
    <property type="component" value="Chromosome"/>
</dbReference>
<evidence type="ECO:0000313" key="1">
    <source>
        <dbReference type="EMBL" id="QEN07121.1"/>
    </source>
</evidence>
<reference evidence="1 2" key="1">
    <citation type="submission" date="2019-02" db="EMBL/GenBank/DDBJ databases">
        <title>Complete Genome Sequence and Methylome Analysis of free living Spirochaetas.</title>
        <authorList>
            <person name="Fomenkov A."/>
            <person name="Dubinina G."/>
            <person name="Leshcheva N."/>
            <person name="Mikheeva N."/>
            <person name="Grabovich M."/>
            <person name="Vincze T."/>
            <person name="Roberts R.J."/>
        </authorList>
    </citation>
    <scope>NUCLEOTIDE SEQUENCE [LARGE SCALE GENOMIC DNA]</scope>
    <source>
        <strain evidence="1 2">K2</strain>
    </source>
</reference>
<dbReference type="AlphaFoldDB" id="A0A5C1QHR9"/>
<keyword evidence="2" id="KW-1185">Reference proteome</keyword>
<organism evidence="1 2">
    <name type="scientific">Oceanispirochaeta crateris</name>
    <dbReference type="NCBI Taxonomy" id="2518645"/>
    <lineage>
        <taxon>Bacteria</taxon>
        <taxon>Pseudomonadati</taxon>
        <taxon>Spirochaetota</taxon>
        <taxon>Spirochaetia</taxon>
        <taxon>Spirochaetales</taxon>
        <taxon>Spirochaetaceae</taxon>
        <taxon>Oceanispirochaeta</taxon>
    </lineage>
</organism>
<name>A0A5C1QHR9_9SPIO</name>
<gene>
    <name evidence="1" type="ORF">EXM22_03635</name>
</gene>